<dbReference type="VEuPathDB" id="FungiDB:ASPZODRAFT_135303"/>
<evidence type="ECO:0000256" key="1">
    <source>
        <dbReference type="ARBA" id="ARBA00022603"/>
    </source>
</evidence>
<dbReference type="OrthoDB" id="540004at2759"/>
<dbReference type="GO" id="GO:0008168">
    <property type="term" value="F:methyltransferase activity"/>
    <property type="evidence" value="ECO:0007669"/>
    <property type="project" value="UniProtKB-KW"/>
</dbReference>
<dbReference type="InterPro" id="IPR041698">
    <property type="entry name" value="Methyltransf_25"/>
</dbReference>
<dbReference type="InterPro" id="IPR029063">
    <property type="entry name" value="SAM-dependent_MTases_sf"/>
</dbReference>
<dbReference type="CDD" id="cd02440">
    <property type="entry name" value="AdoMet_MTases"/>
    <property type="match status" value="1"/>
</dbReference>
<reference evidence="5" key="1">
    <citation type="journal article" date="2017" name="Genome Biol.">
        <title>Comparative genomics reveals high biological diversity and specific adaptations in the industrially and medically important fungal genus Aspergillus.</title>
        <authorList>
            <person name="de Vries R.P."/>
            <person name="Riley R."/>
            <person name="Wiebenga A."/>
            <person name="Aguilar-Osorio G."/>
            <person name="Amillis S."/>
            <person name="Uchima C.A."/>
            <person name="Anderluh G."/>
            <person name="Asadollahi M."/>
            <person name="Askin M."/>
            <person name="Barry K."/>
            <person name="Battaglia E."/>
            <person name="Bayram O."/>
            <person name="Benocci T."/>
            <person name="Braus-Stromeyer S.A."/>
            <person name="Caldana C."/>
            <person name="Canovas D."/>
            <person name="Cerqueira G.C."/>
            <person name="Chen F."/>
            <person name="Chen W."/>
            <person name="Choi C."/>
            <person name="Clum A."/>
            <person name="Dos Santos R.A."/>
            <person name="Damasio A.R."/>
            <person name="Diallinas G."/>
            <person name="Emri T."/>
            <person name="Fekete E."/>
            <person name="Flipphi M."/>
            <person name="Freyberg S."/>
            <person name="Gallo A."/>
            <person name="Gournas C."/>
            <person name="Habgood R."/>
            <person name="Hainaut M."/>
            <person name="Harispe M.L."/>
            <person name="Henrissat B."/>
            <person name="Hilden K.S."/>
            <person name="Hope R."/>
            <person name="Hossain A."/>
            <person name="Karabika E."/>
            <person name="Karaffa L."/>
            <person name="Karanyi Z."/>
            <person name="Krasevec N."/>
            <person name="Kuo A."/>
            <person name="Kusch H."/>
            <person name="LaButti K."/>
            <person name="Lagendijk E.L."/>
            <person name="Lapidus A."/>
            <person name="Levasseur A."/>
            <person name="Lindquist E."/>
            <person name="Lipzen A."/>
            <person name="Logrieco A.F."/>
            <person name="MacCabe A."/>
            <person name="Maekelae M.R."/>
            <person name="Malavazi I."/>
            <person name="Melin P."/>
            <person name="Meyer V."/>
            <person name="Mielnichuk N."/>
            <person name="Miskei M."/>
            <person name="Molnar A.P."/>
            <person name="Mule G."/>
            <person name="Ngan C.Y."/>
            <person name="Orejas M."/>
            <person name="Orosz E."/>
            <person name="Ouedraogo J.P."/>
            <person name="Overkamp K.M."/>
            <person name="Park H.-S."/>
            <person name="Perrone G."/>
            <person name="Piumi F."/>
            <person name="Punt P.J."/>
            <person name="Ram A.F."/>
            <person name="Ramon A."/>
            <person name="Rauscher S."/>
            <person name="Record E."/>
            <person name="Riano-Pachon D.M."/>
            <person name="Robert V."/>
            <person name="Roehrig J."/>
            <person name="Ruller R."/>
            <person name="Salamov A."/>
            <person name="Salih N.S."/>
            <person name="Samson R.A."/>
            <person name="Sandor E."/>
            <person name="Sanguinetti M."/>
            <person name="Schuetze T."/>
            <person name="Sepcic K."/>
            <person name="Shelest E."/>
            <person name="Sherlock G."/>
            <person name="Sophianopoulou V."/>
            <person name="Squina F.M."/>
            <person name="Sun H."/>
            <person name="Susca A."/>
            <person name="Todd R.B."/>
            <person name="Tsang A."/>
            <person name="Unkles S.E."/>
            <person name="van de Wiele N."/>
            <person name="van Rossen-Uffink D."/>
            <person name="Oliveira J.V."/>
            <person name="Vesth T.C."/>
            <person name="Visser J."/>
            <person name="Yu J.-H."/>
            <person name="Zhou M."/>
            <person name="Andersen M.R."/>
            <person name="Archer D.B."/>
            <person name="Baker S.E."/>
            <person name="Benoit I."/>
            <person name="Brakhage A.A."/>
            <person name="Braus G.H."/>
            <person name="Fischer R."/>
            <person name="Frisvad J.C."/>
            <person name="Goldman G.H."/>
            <person name="Houbraken J."/>
            <person name="Oakley B."/>
            <person name="Pocsi I."/>
            <person name="Scazzocchio C."/>
            <person name="Seiboth B."/>
            <person name="vanKuyk P.A."/>
            <person name="Wortman J."/>
            <person name="Dyer P.S."/>
            <person name="Grigoriev I.V."/>
        </authorList>
    </citation>
    <scope>NUCLEOTIDE SEQUENCE [LARGE SCALE GENOMIC DNA]</scope>
    <source>
        <strain evidence="5">CBS 506.65</strain>
    </source>
</reference>
<dbReference type="STRING" id="1073090.A0A1L9SBC8"/>
<name>A0A1L9SBC8_9EURO</name>
<dbReference type="Pfam" id="PF13649">
    <property type="entry name" value="Methyltransf_25"/>
    <property type="match status" value="1"/>
</dbReference>
<organism evidence="4 5">
    <name type="scientific">Penicilliopsis zonata CBS 506.65</name>
    <dbReference type="NCBI Taxonomy" id="1073090"/>
    <lineage>
        <taxon>Eukaryota</taxon>
        <taxon>Fungi</taxon>
        <taxon>Dikarya</taxon>
        <taxon>Ascomycota</taxon>
        <taxon>Pezizomycotina</taxon>
        <taxon>Eurotiomycetes</taxon>
        <taxon>Eurotiomycetidae</taxon>
        <taxon>Eurotiales</taxon>
        <taxon>Aspergillaceae</taxon>
        <taxon>Penicilliopsis</taxon>
    </lineage>
</organism>
<gene>
    <name evidence="4" type="ORF">ASPZODRAFT_135303</name>
</gene>
<dbReference type="RefSeq" id="XP_022578992.1">
    <property type="nucleotide sequence ID" value="XM_022723758.1"/>
</dbReference>
<evidence type="ECO:0000259" key="3">
    <source>
        <dbReference type="Pfam" id="PF13649"/>
    </source>
</evidence>
<dbReference type="GO" id="GO:0032259">
    <property type="term" value="P:methylation"/>
    <property type="evidence" value="ECO:0007669"/>
    <property type="project" value="UniProtKB-KW"/>
</dbReference>
<proteinExistence type="predicted"/>
<evidence type="ECO:0000313" key="4">
    <source>
        <dbReference type="EMBL" id="OJJ44482.1"/>
    </source>
</evidence>
<dbReference type="Gene3D" id="3.40.50.150">
    <property type="entry name" value="Vaccinia Virus protein VP39"/>
    <property type="match status" value="1"/>
</dbReference>
<keyword evidence="5" id="KW-1185">Reference proteome</keyword>
<dbReference type="Proteomes" id="UP000184188">
    <property type="component" value="Unassembled WGS sequence"/>
</dbReference>
<dbReference type="PANTHER" id="PTHR43861:SF1">
    <property type="entry name" value="TRANS-ACONITATE 2-METHYLTRANSFERASE"/>
    <property type="match status" value="1"/>
</dbReference>
<dbReference type="PANTHER" id="PTHR43861">
    <property type="entry name" value="TRANS-ACONITATE 2-METHYLTRANSFERASE-RELATED"/>
    <property type="match status" value="1"/>
</dbReference>
<accession>A0A1L9SBC8</accession>
<evidence type="ECO:0000313" key="5">
    <source>
        <dbReference type="Proteomes" id="UP000184188"/>
    </source>
</evidence>
<feature type="domain" description="Methyltransferase" evidence="3">
    <location>
        <begin position="54"/>
        <end position="150"/>
    </location>
</feature>
<protein>
    <recommendedName>
        <fullName evidence="3">Methyltransferase domain-containing protein</fullName>
    </recommendedName>
</protein>
<dbReference type="EMBL" id="KV878348">
    <property type="protein sequence ID" value="OJJ44482.1"/>
    <property type="molecule type" value="Genomic_DNA"/>
</dbReference>
<dbReference type="GeneID" id="34610223"/>
<sequence>MDSRQIKEEIKSAYDEIAPVYLNWTQSSHQIRLAHLDIMLKQLDSSSPSSQKNILELGCGAGVPCTQVLAARKDIHVTANDISETQIAMAKEQLLPASSSVELIQGDMMALEFAPAQFDAVLGMYSIFHLPRDEQTTILARIFHWLKPGGLLLANFAAEPFASLSDPSWLGGTRGGMHWSSWGRDKIKTIITALGFEVQVDEVVVDDEENVAFHWVLARK</sequence>
<dbReference type="SUPFAM" id="SSF53335">
    <property type="entry name" value="S-adenosyl-L-methionine-dependent methyltransferases"/>
    <property type="match status" value="1"/>
</dbReference>
<keyword evidence="2" id="KW-0808">Transferase</keyword>
<keyword evidence="1" id="KW-0489">Methyltransferase</keyword>
<dbReference type="AlphaFoldDB" id="A0A1L9SBC8"/>
<evidence type="ECO:0000256" key="2">
    <source>
        <dbReference type="ARBA" id="ARBA00022679"/>
    </source>
</evidence>